<dbReference type="InterPro" id="IPR025375">
    <property type="entry name" value="DUF4365"/>
</dbReference>
<evidence type="ECO:0000313" key="2">
    <source>
        <dbReference type="EMBL" id="MBF8178882.1"/>
    </source>
</evidence>
<keyword evidence="3" id="KW-1185">Reference proteome</keyword>
<evidence type="ECO:0000259" key="1">
    <source>
        <dbReference type="Pfam" id="PF14280"/>
    </source>
</evidence>
<feature type="domain" description="DUF4365" evidence="1">
    <location>
        <begin position="49"/>
        <end position="157"/>
    </location>
</feature>
<accession>A0ABS0EVL7</accession>
<gene>
    <name evidence="2" type="ORF">IXC47_14425</name>
</gene>
<protein>
    <submittedName>
        <fullName evidence="2">DUF4365 domain-containing protein</fullName>
    </submittedName>
</protein>
<sequence>MTILMARPLILIQSEKYEFTIMSPGERAIRKKEQMPNEYPIRADTHISESKSLALLRQSLPSHWVIREVGERDYGLDVYVEIVGADKRLRGDLVAIQLKSQTEVKFSKPSPRKYTTLHTVKRTTLNYWLGMPIPVFLCLVCLSTERCYWVNIKRRNREGAYSKTTRPRTRQKPTEAPNPIIRIEAVDIFKASHLSRFQRSYEVERRWPEIEVAIEKGLTTYTSLGPLVLMCKRRDPMKHCSTTLQYLINSYWETFQTLHMYLKGQSQADLSHWYKENSRYAKANRLPESYTLYFHTVSAMFNEMLSDYRDYLITVYDMVTATHKEYFDQRFPLLRSHLEHRPLTFLADDWYPRYFFDEHESETRCPEKLFFEDFAEYDNMLDDLLRS</sequence>
<dbReference type="EMBL" id="JADOEL010000013">
    <property type="protein sequence ID" value="MBF8178882.1"/>
    <property type="molecule type" value="Genomic_DNA"/>
</dbReference>
<dbReference type="Pfam" id="PF14280">
    <property type="entry name" value="DUF4365"/>
    <property type="match status" value="1"/>
</dbReference>
<dbReference type="RefSeq" id="WP_195876069.1">
    <property type="nucleotide sequence ID" value="NZ_JADOEL010000013.1"/>
</dbReference>
<name>A0ABS0EVL7_9BURK</name>
<organism evidence="2 3">
    <name type="scientific">Herminiimonas contaminans</name>
    <dbReference type="NCBI Taxonomy" id="1111140"/>
    <lineage>
        <taxon>Bacteria</taxon>
        <taxon>Pseudomonadati</taxon>
        <taxon>Pseudomonadota</taxon>
        <taxon>Betaproteobacteria</taxon>
        <taxon>Burkholderiales</taxon>
        <taxon>Oxalobacteraceae</taxon>
        <taxon>Herminiimonas</taxon>
    </lineage>
</organism>
<evidence type="ECO:0000313" key="3">
    <source>
        <dbReference type="Proteomes" id="UP000657372"/>
    </source>
</evidence>
<comment type="caution">
    <text evidence="2">The sequence shown here is derived from an EMBL/GenBank/DDBJ whole genome shotgun (WGS) entry which is preliminary data.</text>
</comment>
<dbReference type="Proteomes" id="UP000657372">
    <property type="component" value="Unassembled WGS sequence"/>
</dbReference>
<proteinExistence type="predicted"/>
<reference evidence="2 3" key="1">
    <citation type="submission" date="2020-11" db="EMBL/GenBank/DDBJ databases">
        <title>WGS of Herminiimonas contaminans strain Marseille-Q4544 isolated from planarians Schmidtea mediterranea.</title>
        <authorList>
            <person name="Kangale L."/>
        </authorList>
    </citation>
    <scope>NUCLEOTIDE SEQUENCE [LARGE SCALE GENOMIC DNA]</scope>
    <source>
        <strain evidence="2 3">Marseille-Q4544</strain>
    </source>
</reference>